<evidence type="ECO:0000256" key="3">
    <source>
        <dbReference type="ARBA" id="ARBA00022806"/>
    </source>
</evidence>
<feature type="compositionally biased region" description="Basic and acidic residues" evidence="6">
    <location>
        <begin position="379"/>
        <end position="388"/>
    </location>
</feature>
<evidence type="ECO:0000256" key="1">
    <source>
        <dbReference type="ARBA" id="ARBA00022741"/>
    </source>
</evidence>
<reference evidence="9 10" key="1">
    <citation type="journal article" date="2012" name="Genome Biol.">
        <title>Genome and low-iron response of an oceanic diatom adapted to chronic iron limitation.</title>
        <authorList>
            <person name="Lommer M."/>
            <person name="Specht M."/>
            <person name="Roy A.S."/>
            <person name="Kraemer L."/>
            <person name="Andreson R."/>
            <person name="Gutowska M.A."/>
            <person name="Wolf J."/>
            <person name="Bergner S.V."/>
            <person name="Schilhabel M.B."/>
            <person name="Klostermeier U.C."/>
            <person name="Beiko R.G."/>
            <person name="Rosenstiel P."/>
            <person name="Hippler M."/>
            <person name="Laroche J."/>
        </authorList>
    </citation>
    <scope>NUCLEOTIDE SEQUENCE [LARGE SCALE GENOMIC DNA]</scope>
    <source>
        <strain evidence="9 10">CCMP1005</strain>
    </source>
</reference>
<dbReference type="OMA" id="IKCAELH"/>
<dbReference type="PANTHER" id="PTHR47959:SF1">
    <property type="entry name" value="ATP-DEPENDENT RNA HELICASE DBPA"/>
    <property type="match status" value="1"/>
</dbReference>
<dbReference type="eggNOG" id="KOG0338">
    <property type="taxonomic scope" value="Eukaryota"/>
</dbReference>
<feature type="domain" description="Helicase ATP-binding" evidence="7">
    <location>
        <begin position="1"/>
        <end position="113"/>
    </location>
</feature>
<dbReference type="Pfam" id="PF00271">
    <property type="entry name" value="Helicase_C"/>
    <property type="match status" value="1"/>
</dbReference>
<evidence type="ECO:0008006" key="11">
    <source>
        <dbReference type="Google" id="ProtNLM"/>
    </source>
</evidence>
<evidence type="ECO:0000259" key="8">
    <source>
        <dbReference type="PROSITE" id="PS51194"/>
    </source>
</evidence>
<dbReference type="SMART" id="SM00490">
    <property type="entry name" value="HELICc"/>
    <property type="match status" value="1"/>
</dbReference>
<dbReference type="InterPro" id="IPR011545">
    <property type="entry name" value="DEAD/DEAH_box_helicase_dom"/>
</dbReference>
<dbReference type="Pfam" id="PF00270">
    <property type="entry name" value="DEAD"/>
    <property type="match status" value="1"/>
</dbReference>
<evidence type="ECO:0000259" key="7">
    <source>
        <dbReference type="PROSITE" id="PS51192"/>
    </source>
</evidence>
<evidence type="ECO:0000313" key="9">
    <source>
        <dbReference type="EMBL" id="EJK69772.1"/>
    </source>
</evidence>
<evidence type="ECO:0000256" key="4">
    <source>
        <dbReference type="ARBA" id="ARBA00022840"/>
    </source>
</evidence>
<evidence type="ECO:0000256" key="6">
    <source>
        <dbReference type="SAM" id="MobiDB-lite"/>
    </source>
</evidence>
<dbReference type="CDD" id="cd18787">
    <property type="entry name" value="SF2_C_DEAD"/>
    <property type="match status" value="1"/>
</dbReference>
<feature type="compositionally biased region" description="Basic residues" evidence="6">
    <location>
        <begin position="525"/>
        <end position="544"/>
    </location>
</feature>
<feature type="compositionally biased region" description="Basic and acidic residues" evidence="6">
    <location>
        <begin position="446"/>
        <end position="468"/>
    </location>
</feature>
<dbReference type="OrthoDB" id="10259843at2759"/>
<dbReference type="PROSITE" id="PS51194">
    <property type="entry name" value="HELICASE_CTER"/>
    <property type="match status" value="1"/>
</dbReference>
<keyword evidence="1 5" id="KW-0547">Nucleotide-binding</keyword>
<dbReference type="Gene3D" id="3.40.50.300">
    <property type="entry name" value="P-loop containing nucleotide triphosphate hydrolases"/>
    <property type="match status" value="2"/>
</dbReference>
<dbReference type="GO" id="GO:0005829">
    <property type="term" value="C:cytosol"/>
    <property type="evidence" value="ECO:0007669"/>
    <property type="project" value="TreeGrafter"/>
</dbReference>
<dbReference type="Proteomes" id="UP000266841">
    <property type="component" value="Unassembled WGS sequence"/>
</dbReference>
<dbReference type="SUPFAM" id="SSF52540">
    <property type="entry name" value="P-loop containing nucleoside triphosphate hydrolases"/>
    <property type="match status" value="1"/>
</dbReference>
<keyword evidence="2 5" id="KW-0378">Hydrolase</keyword>
<dbReference type="InterPro" id="IPR001650">
    <property type="entry name" value="Helicase_C-like"/>
</dbReference>
<dbReference type="PANTHER" id="PTHR47959">
    <property type="entry name" value="ATP-DEPENDENT RNA HELICASE RHLE-RELATED"/>
    <property type="match status" value="1"/>
</dbReference>
<dbReference type="GO" id="GO:0003676">
    <property type="term" value="F:nucleic acid binding"/>
    <property type="evidence" value="ECO:0007669"/>
    <property type="project" value="InterPro"/>
</dbReference>
<keyword evidence="3 5" id="KW-0347">Helicase</keyword>
<name>K0TH50_THAOC</name>
<feature type="region of interest" description="Disordered" evidence="6">
    <location>
        <begin position="379"/>
        <end position="544"/>
    </location>
</feature>
<dbReference type="InterPro" id="IPR000629">
    <property type="entry name" value="RNA-helicase_DEAD-box_CS"/>
</dbReference>
<evidence type="ECO:0000256" key="2">
    <source>
        <dbReference type="ARBA" id="ARBA00022801"/>
    </source>
</evidence>
<dbReference type="PROSITE" id="PS00039">
    <property type="entry name" value="DEAD_ATP_HELICASE"/>
    <property type="match status" value="1"/>
</dbReference>
<evidence type="ECO:0000313" key="10">
    <source>
        <dbReference type="Proteomes" id="UP000266841"/>
    </source>
</evidence>
<proteinExistence type="inferred from homology"/>
<dbReference type="InterPro" id="IPR050079">
    <property type="entry name" value="DEAD_box_RNA_helicase"/>
</dbReference>
<protein>
    <recommendedName>
        <fullName evidence="11">RNA helicase</fullName>
    </recommendedName>
</protein>
<dbReference type="InterPro" id="IPR014001">
    <property type="entry name" value="Helicase_ATP-bd"/>
</dbReference>
<organism evidence="9 10">
    <name type="scientific">Thalassiosira oceanica</name>
    <name type="common">Marine diatom</name>
    <dbReference type="NCBI Taxonomy" id="159749"/>
    <lineage>
        <taxon>Eukaryota</taxon>
        <taxon>Sar</taxon>
        <taxon>Stramenopiles</taxon>
        <taxon>Ochrophyta</taxon>
        <taxon>Bacillariophyta</taxon>
        <taxon>Coscinodiscophyceae</taxon>
        <taxon>Thalassiosirophycidae</taxon>
        <taxon>Thalassiosirales</taxon>
        <taxon>Thalassiosiraceae</taxon>
        <taxon>Thalassiosira</taxon>
    </lineage>
</organism>
<dbReference type="GO" id="GO:0005524">
    <property type="term" value="F:ATP binding"/>
    <property type="evidence" value="ECO:0007669"/>
    <property type="project" value="UniProtKB-KW"/>
</dbReference>
<comment type="similarity">
    <text evidence="5">Belongs to the DEAD box helicase family.</text>
</comment>
<dbReference type="AlphaFoldDB" id="K0TH50"/>
<comment type="caution">
    <text evidence="9">The sequence shown here is derived from an EMBL/GenBank/DDBJ whole genome shotgun (WGS) entry which is preliminary data.</text>
</comment>
<dbReference type="PROSITE" id="PS51192">
    <property type="entry name" value="HELICASE_ATP_BIND_1"/>
    <property type="match status" value="1"/>
</dbReference>
<sequence length="544" mass="61661">MWIRNRDRECMSHVSLLRCTYQAAELRTRPDVVVATPGRILDHVTNSQGVDLDDLEFLVLDEADRLLDLGFQDEVHEIFKACPSERQTLLFSATLGTKVDELIKLGLKRPVRISATDKNKGGDAGPGGAGVEVAPRLEQEFVRIRSGNEGVNREGMLLALLTRTFTSKTMCFFDTKVAAHRLMIICGLCGIKCAELHGNLTQTQRLEALEAFREGSVDVLLCTDLAARGLDITCVEAVVNFEMPSQVATYVHRIGRTARAGRGGKACTLIGEGRRYLMKEVMKDAEEKARKQKEGTAGVIRSRTIPAAVVSHFVAKINSLEDNIKEVLDAEAVARLDRITEMEMMRAQNIIEHSDEIKSRPQKEWFATSKQKISIKEKTAERKRRLEEQTGTGTHRMSRKKRRLNEAREMAHEMMEQEEREAETGKPSKRVISATQQRSSAKAMKRKQDQQMRDSESRSVFDEDLRREMKQKRRKKVGSSDASGDQGLFSEERVAYARRPKKDESVEDGPVKSSYAFREYDPTKRMGKKKAHHGFKSRSKYKRR</sequence>
<dbReference type="GO" id="GO:0016787">
    <property type="term" value="F:hydrolase activity"/>
    <property type="evidence" value="ECO:0007669"/>
    <property type="project" value="UniProtKB-KW"/>
</dbReference>
<accession>K0TH50</accession>
<dbReference type="EMBL" id="AGNL01009582">
    <property type="protein sequence ID" value="EJK69772.1"/>
    <property type="molecule type" value="Genomic_DNA"/>
</dbReference>
<keyword evidence="10" id="KW-1185">Reference proteome</keyword>
<evidence type="ECO:0000256" key="5">
    <source>
        <dbReference type="RuleBase" id="RU000492"/>
    </source>
</evidence>
<gene>
    <name evidence="9" type="ORF">THAOC_08936</name>
</gene>
<feature type="domain" description="Helicase C-terminal" evidence="8">
    <location>
        <begin position="136"/>
        <end position="304"/>
    </location>
</feature>
<feature type="compositionally biased region" description="Basic and acidic residues" evidence="6">
    <location>
        <begin position="404"/>
        <end position="426"/>
    </location>
</feature>
<keyword evidence="4 5" id="KW-0067">ATP-binding</keyword>
<dbReference type="InterPro" id="IPR027417">
    <property type="entry name" value="P-loop_NTPase"/>
</dbReference>
<dbReference type="GO" id="GO:0003724">
    <property type="term" value="F:RNA helicase activity"/>
    <property type="evidence" value="ECO:0007669"/>
    <property type="project" value="TreeGrafter"/>
</dbReference>